<reference evidence="2" key="1">
    <citation type="submission" date="2014-10" db="EMBL/GenBank/DDBJ databases">
        <authorList>
            <person name="King R."/>
        </authorList>
    </citation>
    <scope>NUCLEOTIDE SEQUENCE [LARGE SCALE GENOMIC DNA]</scope>
    <source>
        <strain evidence="2">A3/5</strain>
    </source>
</reference>
<accession>A0A2L2TSY1</accession>
<name>A0A2L2TSY1_9HYPO</name>
<evidence type="ECO:0000313" key="1">
    <source>
        <dbReference type="EMBL" id="CEI64300.1"/>
    </source>
</evidence>
<organism evidence="1 2">
    <name type="scientific">Fusarium venenatum</name>
    <dbReference type="NCBI Taxonomy" id="56646"/>
    <lineage>
        <taxon>Eukaryota</taxon>
        <taxon>Fungi</taxon>
        <taxon>Dikarya</taxon>
        <taxon>Ascomycota</taxon>
        <taxon>Pezizomycotina</taxon>
        <taxon>Sordariomycetes</taxon>
        <taxon>Hypocreomycetidae</taxon>
        <taxon>Hypocreales</taxon>
        <taxon>Nectriaceae</taxon>
        <taxon>Fusarium</taxon>
    </lineage>
</organism>
<proteinExistence type="predicted"/>
<evidence type="ECO:0000313" key="2">
    <source>
        <dbReference type="Proteomes" id="UP000245910"/>
    </source>
</evidence>
<dbReference type="Proteomes" id="UP000245910">
    <property type="component" value="Chromosome I"/>
</dbReference>
<keyword evidence="2" id="KW-1185">Reference proteome</keyword>
<dbReference type="AlphaFoldDB" id="A0A2L2TSY1"/>
<sequence length="160" mass="18338">MENIIMNKTDTCLEGLPGRYLHFCSFRLPAPGHYAKAHLYLNLTICKMPFPHPAPSLRIFTKYSSLLFISTQDFPTTHASRIDLHSTLDCFLSFIDYLRYFFAEHACAYFSAITPHISLTDKNNYVIPFPGENFFPSYPRAVTTRAREAPTFEKLITTTA</sequence>
<protein>
    <submittedName>
        <fullName evidence="1">Uncharacterized protein</fullName>
    </submittedName>
</protein>
<dbReference type="EMBL" id="LN649229">
    <property type="protein sequence ID" value="CEI64300.1"/>
    <property type="molecule type" value="Genomic_DNA"/>
</dbReference>